<dbReference type="Pfam" id="PF12796">
    <property type="entry name" value="Ank_2"/>
    <property type="match status" value="1"/>
</dbReference>
<dbReference type="InterPro" id="IPR036770">
    <property type="entry name" value="Ankyrin_rpt-contain_sf"/>
</dbReference>
<dbReference type="SUPFAM" id="SSF48403">
    <property type="entry name" value="Ankyrin repeat"/>
    <property type="match status" value="1"/>
</dbReference>
<dbReference type="Gene3D" id="3.60.21.10">
    <property type="match status" value="1"/>
</dbReference>
<keyword evidence="2" id="KW-0040">ANK repeat</keyword>
<dbReference type="Proteomes" id="UP001620645">
    <property type="component" value="Unassembled WGS sequence"/>
</dbReference>
<organism evidence="5 6">
    <name type="scientific">Heterodera schachtii</name>
    <name type="common">Sugarbeet cyst nematode worm</name>
    <name type="synonym">Tylenchus schachtii</name>
    <dbReference type="NCBI Taxonomy" id="97005"/>
    <lineage>
        <taxon>Eukaryota</taxon>
        <taxon>Metazoa</taxon>
        <taxon>Ecdysozoa</taxon>
        <taxon>Nematoda</taxon>
        <taxon>Chromadorea</taxon>
        <taxon>Rhabditida</taxon>
        <taxon>Tylenchina</taxon>
        <taxon>Tylenchomorpha</taxon>
        <taxon>Tylenchoidea</taxon>
        <taxon>Heteroderidae</taxon>
        <taxon>Heteroderinae</taxon>
        <taxon>Heterodera</taxon>
    </lineage>
</organism>
<reference evidence="5 6" key="1">
    <citation type="submission" date="2024-10" db="EMBL/GenBank/DDBJ databases">
        <authorList>
            <person name="Kim D."/>
        </authorList>
    </citation>
    <scope>NUCLEOTIDE SEQUENCE [LARGE SCALE GENOMIC DNA]</scope>
    <source>
        <strain evidence="5">Taebaek</strain>
    </source>
</reference>
<feature type="repeat" description="ANK" evidence="2">
    <location>
        <begin position="630"/>
        <end position="662"/>
    </location>
</feature>
<feature type="compositionally biased region" description="Acidic residues" evidence="3">
    <location>
        <begin position="773"/>
        <end position="785"/>
    </location>
</feature>
<feature type="compositionally biased region" description="Low complexity" evidence="3">
    <location>
        <begin position="729"/>
        <end position="739"/>
    </location>
</feature>
<dbReference type="Gene3D" id="1.25.40.10">
    <property type="entry name" value="Tetratricopeptide repeat domain"/>
    <property type="match status" value="1"/>
</dbReference>
<dbReference type="Pfam" id="PF00149">
    <property type="entry name" value="Metallophos"/>
    <property type="match status" value="1"/>
</dbReference>
<feature type="region of interest" description="Disordered" evidence="3">
    <location>
        <begin position="493"/>
        <end position="518"/>
    </location>
</feature>
<comment type="caution">
    <text evidence="5">The sequence shown here is derived from an EMBL/GenBank/DDBJ whole genome shotgun (WGS) entry which is preliminary data.</text>
</comment>
<keyword evidence="6" id="KW-1185">Reference proteome</keyword>
<dbReference type="InterPro" id="IPR011990">
    <property type="entry name" value="TPR-like_helical_dom_sf"/>
</dbReference>
<dbReference type="EMBL" id="JBICCN010000015">
    <property type="protein sequence ID" value="KAL3103255.1"/>
    <property type="molecule type" value="Genomic_DNA"/>
</dbReference>
<evidence type="ECO:0000259" key="4">
    <source>
        <dbReference type="Pfam" id="PF00149"/>
    </source>
</evidence>
<name>A0ABD2KKV1_HETSC</name>
<dbReference type="Gene3D" id="1.25.40.20">
    <property type="entry name" value="Ankyrin repeat-containing domain"/>
    <property type="match status" value="1"/>
</dbReference>
<feature type="region of interest" description="Disordered" evidence="3">
    <location>
        <begin position="721"/>
        <end position="788"/>
    </location>
</feature>
<dbReference type="PROSITE" id="PS50088">
    <property type="entry name" value="ANK_REPEAT"/>
    <property type="match status" value="3"/>
</dbReference>
<dbReference type="InterPro" id="IPR004843">
    <property type="entry name" value="Calcineurin-like_PHP"/>
</dbReference>
<feature type="repeat" description="ANK" evidence="2">
    <location>
        <begin position="551"/>
        <end position="583"/>
    </location>
</feature>
<dbReference type="PANTHER" id="PTHR12905">
    <property type="entry name" value="METALLOPHOSPHOESTERASE"/>
    <property type="match status" value="1"/>
</dbReference>
<evidence type="ECO:0000256" key="3">
    <source>
        <dbReference type="SAM" id="MobiDB-lite"/>
    </source>
</evidence>
<dbReference type="InterPro" id="IPR029052">
    <property type="entry name" value="Metallo-depent_PP-like"/>
</dbReference>
<dbReference type="SUPFAM" id="SSF48452">
    <property type="entry name" value="TPR-like"/>
    <property type="match status" value="2"/>
</dbReference>
<dbReference type="SUPFAM" id="SSF56300">
    <property type="entry name" value="Metallo-dependent phosphatases"/>
    <property type="match status" value="1"/>
</dbReference>
<evidence type="ECO:0000313" key="5">
    <source>
        <dbReference type="EMBL" id="KAL3103255.1"/>
    </source>
</evidence>
<sequence>MICRNALAKDKEYTVLMKRIDEAKSRFKSRPDKITGIYLELAEYLKNSLFLADEAEQNYEKVISWGQNCSECSFDCSLAYRSLAEIAIEREDYDSAIKKISSSLDFAYKTENPGLIQQALHQRAHICMSCGLPEKALIYAKECFKYLEENGEEIDELKKDGDFKCRMAHLQNFLAAIYTEIISAGSSQRQNNYEKRAIEFNERAAKYASEHGNWTLLYRTLLLKLELTTGKERVSVAQSLCNTAAKVIPTKVDEKRFKKEAKCHLSLEKLRHCEPGNFGESKTLLWKRYEELRKEPDSVSGDLFEVVKKALIFIYKTEHRMKRANSVNLKDNAMRRRAQMSIFEKIGDEASFLGMNEIALTFYQRMLKTADKADDKRKAWCSMAETARDCRLWSRALDFFKEVKALEQQLAYDEEEMIDTDIAIAIVSAEIEDIPPRERLDNFRKVYGECRTPSQKLNILGDYLAFLSANGSHCAGGEYETKLKEKAFWEKKLEEEDNSAESGGQTEMESTERDELDEMDEQQILFEIAREMKVVERNEKIVKEKANKNTYGESNLHEVARSGEYQQLKELIERGYDVNQMDHGGWTPLSEAVSAQNLANVRLLLMKGASPNTRSKEFLMDEEQNKITSSGLTPLMEACSVGNVEIGKMLIQFKARACAKDDDEWTALEYLNEFLMNTKGMDKQQEEKLRKFGDLIRHRQAEEGLSSRTFEDFLELLQQKKASQRKSSKSSQNSFTSESNGQLRRKRRISEDSENGNYSKSQLGKENRNAWISDEEDERGEEADSEETRNLKDYRRCIVGLMRKGNGQPAEGEGGSPLRTPKTPPLLFKRKEMASASKRAFSTKNTFIELINAIPFLLMSSVEAEPNADDPHFLWEEVYSKERVCRPAKTLPLDEPIYSDKVRFVCISDTHNKLGEILSLIPYGDVLLHCGDFTNFGDGEELDQFNSDIGSLPHKYKIVIAGNHELGFEDGEDVEGRRADALMWAMGSGRRGTPRGYERLTNCIYLHDSSTEVFGLTIFGTSWHPLPGFSFYRPRGVPIHKEWMKIPTAQPRPVVDVLMTHTPPLGHSDVFENGRRWGDADLLNCVEKRVKPKVHVFGHVHEQPFSTTNGETLFLNAAICAHGHPTEDGRKWHHLPKNPPVLFDLPVPEGFSKTVNF</sequence>
<feature type="domain" description="Calcineurin-like phosphoesterase" evidence="4">
    <location>
        <begin position="903"/>
        <end position="1102"/>
    </location>
</feature>
<gene>
    <name evidence="5" type="ORF">niasHS_002441</name>
</gene>
<dbReference type="InterPro" id="IPR002110">
    <property type="entry name" value="Ankyrin_rpt"/>
</dbReference>
<accession>A0ABD2KKV1</accession>
<comment type="similarity">
    <text evidence="1">Belongs to the UPF0046 family.</text>
</comment>
<dbReference type="InterPro" id="IPR051693">
    <property type="entry name" value="UPF0046_metallophosphoest"/>
</dbReference>
<evidence type="ECO:0000313" key="6">
    <source>
        <dbReference type="Proteomes" id="UP001620645"/>
    </source>
</evidence>
<dbReference type="CDD" id="cd07379">
    <property type="entry name" value="MPP_239FB"/>
    <property type="match status" value="1"/>
</dbReference>
<dbReference type="Pfam" id="PF00023">
    <property type="entry name" value="Ank"/>
    <property type="match status" value="1"/>
</dbReference>
<evidence type="ECO:0000256" key="2">
    <source>
        <dbReference type="PROSITE-ProRule" id="PRU00023"/>
    </source>
</evidence>
<dbReference type="PROSITE" id="PS50297">
    <property type="entry name" value="ANK_REP_REGION"/>
    <property type="match status" value="2"/>
</dbReference>
<protein>
    <recommendedName>
        <fullName evidence="4">Calcineurin-like phosphoesterase domain-containing protein</fullName>
    </recommendedName>
</protein>
<dbReference type="AlphaFoldDB" id="A0ABD2KKV1"/>
<evidence type="ECO:0000256" key="1">
    <source>
        <dbReference type="ARBA" id="ARBA00007993"/>
    </source>
</evidence>
<proteinExistence type="inferred from homology"/>
<dbReference type="SMART" id="SM00248">
    <property type="entry name" value="ANK"/>
    <property type="match status" value="3"/>
</dbReference>
<dbReference type="PANTHER" id="PTHR12905:SF0">
    <property type="entry name" value="CALCINEURIN-LIKE PHOSPHOESTERASE DOMAIN-CONTAINING PROTEIN"/>
    <property type="match status" value="1"/>
</dbReference>
<feature type="repeat" description="ANK" evidence="2">
    <location>
        <begin position="584"/>
        <end position="616"/>
    </location>
</feature>